<dbReference type="EMBL" id="UZAE01006734">
    <property type="protein sequence ID" value="VDO02200.1"/>
    <property type="molecule type" value="Genomic_DNA"/>
</dbReference>
<evidence type="ECO:0000256" key="1">
    <source>
        <dbReference type="ARBA" id="ARBA00008887"/>
    </source>
</evidence>
<dbReference type="PANTHER" id="PTHR46532">
    <property type="entry name" value="MALE FERTILITY FACTOR KL5"/>
    <property type="match status" value="1"/>
</dbReference>
<accession>A0A0R3TH01</accession>
<dbReference type="Proteomes" id="UP000278807">
    <property type="component" value="Unassembled WGS sequence"/>
</dbReference>
<gene>
    <name evidence="3" type="ORF">HNAJ_LOCUS6340</name>
</gene>
<dbReference type="GO" id="GO:0051959">
    <property type="term" value="F:dynein light intermediate chain binding"/>
    <property type="evidence" value="ECO:0007669"/>
    <property type="project" value="InterPro"/>
</dbReference>
<evidence type="ECO:0000259" key="2">
    <source>
        <dbReference type="Pfam" id="PF08385"/>
    </source>
</evidence>
<feature type="domain" description="Dynein heavy chain tail" evidence="2">
    <location>
        <begin position="2"/>
        <end position="117"/>
    </location>
</feature>
<dbReference type="PANTHER" id="PTHR46532:SF4">
    <property type="entry name" value="AAA+ ATPASE DOMAIN-CONTAINING PROTEIN"/>
    <property type="match status" value="1"/>
</dbReference>
<protein>
    <submittedName>
        <fullName evidence="5">DHC_N1 domain-containing protein</fullName>
    </submittedName>
</protein>
<organism evidence="5">
    <name type="scientific">Rodentolepis nana</name>
    <name type="common">Dwarf tapeworm</name>
    <name type="synonym">Hymenolepis nana</name>
    <dbReference type="NCBI Taxonomy" id="102285"/>
    <lineage>
        <taxon>Eukaryota</taxon>
        <taxon>Metazoa</taxon>
        <taxon>Spiralia</taxon>
        <taxon>Lophotrochozoa</taxon>
        <taxon>Platyhelminthes</taxon>
        <taxon>Cestoda</taxon>
        <taxon>Eucestoda</taxon>
        <taxon>Cyclophyllidea</taxon>
        <taxon>Hymenolepididae</taxon>
        <taxon>Rodentolepis</taxon>
    </lineage>
</organism>
<dbReference type="GO" id="GO:0045505">
    <property type="term" value="F:dynein intermediate chain binding"/>
    <property type="evidence" value="ECO:0007669"/>
    <property type="project" value="InterPro"/>
</dbReference>
<reference evidence="5" key="1">
    <citation type="submission" date="2017-02" db="UniProtKB">
        <authorList>
            <consortium name="WormBaseParasite"/>
        </authorList>
    </citation>
    <scope>IDENTIFICATION</scope>
</reference>
<keyword evidence="4" id="KW-1185">Reference proteome</keyword>
<dbReference type="WBParaSite" id="HNAJ_0000634201-mRNA-1">
    <property type="protein sequence ID" value="HNAJ_0000634201-mRNA-1"/>
    <property type="gene ID" value="HNAJ_0000634201"/>
</dbReference>
<evidence type="ECO:0000313" key="5">
    <source>
        <dbReference type="WBParaSite" id="HNAJ_0000634201-mRNA-1"/>
    </source>
</evidence>
<dbReference type="GO" id="GO:0005858">
    <property type="term" value="C:axonemal dynein complex"/>
    <property type="evidence" value="ECO:0007669"/>
    <property type="project" value="TreeGrafter"/>
</dbReference>
<dbReference type="STRING" id="102285.A0A0R3TH01"/>
<dbReference type="InterPro" id="IPR013594">
    <property type="entry name" value="Dynein_heavy_tail"/>
</dbReference>
<dbReference type="OrthoDB" id="286107at2759"/>
<comment type="similarity">
    <text evidence="1">Belongs to the dynein heavy chain family.</text>
</comment>
<evidence type="ECO:0000313" key="3">
    <source>
        <dbReference type="EMBL" id="VDO02200.1"/>
    </source>
</evidence>
<dbReference type="AlphaFoldDB" id="A0A0R3TH01"/>
<dbReference type="GO" id="GO:0007018">
    <property type="term" value="P:microtubule-based movement"/>
    <property type="evidence" value="ECO:0007669"/>
    <property type="project" value="InterPro"/>
</dbReference>
<dbReference type="Pfam" id="PF08385">
    <property type="entry name" value="DHC_N1"/>
    <property type="match status" value="1"/>
</dbReference>
<evidence type="ECO:0000313" key="4">
    <source>
        <dbReference type="Proteomes" id="UP000278807"/>
    </source>
</evidence>
<dbReference type="InterPro" id="IPR026983">
    <property type="entry name" value="DHC"/>
</dbReference>
<reference evidence="3 4" key="2">
    <citation type="submission" date="2018-11" db="EMBL/GenBank/DDBJ databases">
        <authorList>
            <consortium name="Pathogen Informatics"/>
        </authorList>
    </citation>
    <scope>NUCLEOTIDE SEQUENCE [LARGE SCALE GENOMIC DNA]</scope>
</reference>
<name>A0A0R3TH01_RODNA</name>
<proteinExistence type="inferred from homology"/>
<sequence>MTSKEVSSVIGTLSNVKSTSLDLWNELRDKLSIYAIEAKSNVHFLSGLNKYFGSIFHNDPKKLKEDIPALVNSIKVIFEVSEYFNTTERITSLFVKVTNQMVGSCRHYLYSGVEKIWCLSRYRTLFKLPN</sequence>